<feature type="transmembrane region" description="Helical" evidence="1">
    <location>
        <begin position="20"/>
        <end position="39"/>
    </location>
</feature>
<dbReference type="Proteomes" id="UP000095614">
    <property type="component" value="Unassembled WGS sequence"/>
</dbReference>
<dbReference type="InterPro" id="IPR005182">
    <property type="entry name" value="YdbS-like_PH"/>
</dbReference>
<dbReference type="AlphaFoldDB" id="A0A174HPE3"/>
<gene>
    <name evidence="3" type="ORF">ERS852462_01456</name>
</gene>
<dbReference type="Pfam" id="PF03703">
    <property type="entry name" value="bPH_2"/>
    <property type="match status" value="1"/>
</dbReference>
<proteinExistence type="predicted"/>
<name>A0A174HPE3_BACUN</name>
<protein>
    <submittedName>
        <fullName evidence="3">Putative integral membrane protein</fullName>
    </submittedName>
</protein>
<keyword evidence="1" id="KW-1133">Transmembrane helix</keyword>
<accession>A0A174HPE3</accession>
<feature type="transmembrane region" description="Helical" evidence="1">
    <location>
        <begin position="45"/>
        <end position="66"/>
    </location>
</feature>
<dbReference type="RefSeq" id="WP_007850498.1">
    <property type="nucleotide sequence ID" value="NZ_CZAF01000004.1"/>
</dbReference>
<evidence type="ECO:0000313" key="3">
    <source>
        <dbReference type="EMBL" id="CUO76081.1"/>
    </source>
</evidence>
<dbReference type="OrthoDB" id="1120400at2"/>
<dbReference type="EMBL" id="CZAF01000004">
    <property type="protein sequence ID" value="CUO76081.1"/>
    <property type="molecule type" value="Genomic_DNA"/>
</dbReference>
<evidence type="ECO:0000256" key="1">
    <source>
        <dbReference type="SAM" id="Phobius"/>
    </source>
</evidence>
<reference evidence="3 4" key="1">
    <citation type="submission" date="2015-09" db="EMBL/GenBank/DDBJ databases">
        <authorList>
            <consortium name="Pathogen Informatics"/>
        </authorList>
    </citation>
    <scope>NUCLEOTIDE SEQUENCE [LARGE SCALE GENOMIC DNA]</scope>
    <source>
        <strain evidence="3 4">2789STDY5834847</strain>
    </source>
</reference>
<evidence type="ECO:0000313" key="4">
    <source>
        <dbReference type="Proteomes" id="UP000095614"/>
    </source>
</evidence>
<sequence>MQNRQLYRDISLRPKTTQFFIDELPLLFVAITGLVYGGMDDAPLGSIATLFAVLLSLYLAYQLIYLKRIRYHIGSEQLTAAHGVFQRSTGYIELYRVVDFHEHQTLLQQIFGLKTVTVLSMDRTTPKLALIGLPKQTAIVELIRERVEFNKKRKGIYEITNH</sequence>
<keyword evidence="1" id="KW-0472">Membrane</keyword>
<evidence type="ECO:0000259" key="2">
    <source>
        <dbReference type="Pfam" id="PF03703"/>
    </source>
</evidence>
<keyword evidence="1" id="KW-0812">Transmembrane</keyword>
<feature type="domain" description="YdbS-like PH" evidence="2">
    <location>
        <begin position="68"/>
        <end position="140"/>
    </location>
</feature>
<organism evidence="3 4">
    <name type="scientific">Bacteroides uniformis</name>
    <dbReference type="NCBI Taxonomy" id="820"/>
    <lineage>
        <taxon>Bacteria</taxon>
        <taxon>Pseudomonadati</taxon>
        <taxon>Bacteroidota</taxon>
        <taxon>Bacteroidia</taxon>
        <taxon>Bacteroidales</taxon>
        <taxon>Bacteroidaceae</taxon>
        <taxon>Bacteroides</taxon>
    </lineage>
</organism>